<keyword evidence="2" id="KW-1133">Transmembrane helix</keyword>
<dbReference type="PANTHER" id="PTHR33745">
    <property type="entry name" value="RSBT ANTAGONIST PROTEIN RSBS-RELATED"/>
    <property type="match status" value="1"/>
</dbReference>
<dbReference type="AlphaFoldDB" id="A0A426U4T4"/>
<reference evidence="4 5" key="1">
    <citation type="submission" date="2018-12" db="EMBL/GenBank/DDBJ databases">
        <title>Genome Sequence of Candidatus Viridilinea halotolerans isolated from saline sulfide-rich spring.</title>
        <authorList>
            <person name="Grouzdev D.S."/>
            <person name="Burganskaya E.I."/>
            <person name="Krutkina M.S."/>
            <person name="Sukhacheva M.V."/>
            <person name="Gorlenko V.M."/>
        </authorList>
    </citation>
    <scope>NUCLEOTIDE SEQUENCE [LARGE SCALE GENOMIC DNA]</scope>
    <source>
        <strain evidence="4">Chok-6</strain>
    </source>
</reference>
<dbReference type="PANTHER" id="PTHR33745:SF1">
    <property type="entry name" value="RSBT ANTAGONIST PROTEIN RSBS"/>
    <property type="match status" value="1"/>
</dbReference>
<dbReference type="InterPro" id="IPR002645">
    <property type="entry name" value="STAS_dom"/>
</dbReference>
<accession>A0A426U4T4</accession>
<feature type="coiled-coil region" evidence="1">
    <location>
        <begin position="158"/>
        <end position="194"/>
    </location>
</feature>
<dbReference type="EMBL" id="RSAS01000227">
    <property type="protein sequence ID" value="RRR74936.1"/>
    <property type="molecule type" value="Genomic_DNA"/>
</dbReference>
<dbReference type="PROSITE" id="PS50801">
    <property type="entry name" value="STAS"/>
    <property type="match status" value="1"/>
</dbReference>
<evidence type="ECO:0000313" key="4">
    <source>
        <dbReference type="EMBL" id="RRR74936.1"/>
    </source>
</evidence>
<protein>
    <submittedName>
        <fullName evidence="4">STAS domain-containing protein</fullName>
    </submittedName>
</protein>
<keyword evidence="2" id="KW-0472">Membrane</keyword>
<dbReference type="InterPro" id="IPR051932">
    <property type="entry name" value="Bact_StressResp_Reg"/>
</dbReference>
<feature type="transmembrane region" description="Helical" evidence="2">
    <location>
        <begin position="35"/>
        <end position="54"/>
    </location>
</feature>
<feature type="transmembrane region" description="Helical" evidence="2">
    <location>
        <begin position="91"/>
        <end position="116"/>
    </location>
</feature>
<keyword evidence="2" id="KW-0812">Transmembrane</keyword>
<keyword evidence="1" id="KW-0175">Coiled coil</keyword>
<dbReference type="Gene3D" id="3.30.750.24">
    <property type="entry name" value="STAS domain"/>
    <property type="match status" value="1"/>
</dbReference>
<feature type="transmembrane region" description="Helical" evidence="2">
    <location>
        <begin position="7"/>
        <end position="29"/>
    </location>
</feature>
<name>A0A426U4T4_9CHLR</name>
<organism evidence="4 5">
    <name type="scientific">Candidatus Viridilinea halotolerans</name>
    <dbReference type="NCBI Taxonomy" id="2491704"/>
    <lineage>
        <taxon>Bacteria</taxon>
        <taxon>Bacillati</taxon>
        <taxon>Chloroflexota</taxon>
        <taxon>Chloroflexia</taxon>
        <taxon>Chloroflexales</taxon>
        <taxon>Chloroflexineae</taxon>
        <taxon>Oscillochloridaceae</taxon>
        <taxon>Candidatus Viridilinea</taxon>
    </lineage>
</organism>
<evidence type="ECO:0000313" key="5">
    <source>
        <dbReference type="Proteomes" id="UP000280307"/>
    </source>
</evidence>
<feature type="domain" description="STAS" evidence="3">
    <location>
        <begin position="202"/>
        <end position="313"/>
    </location>
</feature>
<gene>
    <name evidence="4" type="ORF">EI684_05915</name>
</gene>
<evidence type="ECO:0000259" key="3">
    <source>
        <dbReference type="PROSITE" id="PS50801"/>
    </source>
</evidence>
<proteinExistence type="predicted"/>
<dbReference type="InterPro" id="IPR036513">
    <property type="entry name" value="STAS_dom_sf"/>
</dbReference>
<feature type="transmembrane region" description="Helical" evidence="2">
    <location>
        <begin position="66"/>
        <end position="85"/>
    </location>
</feature>
<dbReference type="SUPFAM" id="SSF52091">
    <property type="entry name" value="SpoIIaa-like"/>
    <property type="match status" value="1"/>
</dbReference>
<dbReference type="Proteomes" id="UP000280307">
    <property type="component" value="Unassembled WGS sequence"/>
</dbReference>
<dbReference type="Pfam" id="PF01740">
    <property type="entry name" value="STAS"/>
    <property type="match status" value="1"/>
</dbReference>
<evidence type="ECO:0000256" key="2">
    <source>
        <dbReference type="SAM" id="Phobius"/>
    </source>
</evidence>
<evidence type="ECO:0000256" key="1">
    <source>
        <dbReference type="SAM" id="Coils"/>
    </source>
</evidence>
<comment type="caution">
    <text evidence="4">The sequence shown here is derived from an EMBL/GenBank/DDBJ whole genome shotgun (WGS) entry which is preliminary data.</text>
</comment>
<sequence length="318" mass="33696">MPITQRNVTLLMLVIFNTGILGVTGIFWMTNARTLLPIAVVGSFLLIALLFAYWHGWEPARFLASAFLAIVIAGTINDPLLTFSVGTTPLLAVSAAALIATPLWAVGSTLIVAMALLVRMAAPDADFFVADFVIYLLNSSAIVLTRVVAETATQHAEAQATAAEHARAQSEIQAAELAQRSAELQTQNEQQAQLLDLVATLETPAVDMADGVLLAPIVGHLDTRRASQLTARLLQDVSERRTRLVILDIAGVNNVDTAVAQAILHTVQAVHLLGCDVIVTGISAAVATTMTHLGIDLSGITTARTPQEALGQEIGSRK</sequence>
<dbReference type="CDD" id="cd07041">
    <property type="entry name" value="STAS_RsbR_RsbS_like"/>
    <property type="match status" value="1"/>
</dbReference>